<dbReference type="InterPro" id="IPR036513">
    <property type="entry name" value="STAS_dom_sf"/>
</dbReference>
<dbReference type="AlphaFoldDB" id="A0A0D8ZXD9"/>
<evidence type="ECO:0000313" key="4">
    <source>
        <dbReference type="EMBL" id="KJH73114.1"/>
    </source>
</evidence>
<dbReference type="PANTHER" id="PTHR33495">
    <property type="entry name" value="ANTI-SIGMA FACTOR ANTAGONIST TM_1081-RELATED-RELATED"/>
    <property type="match status" value="1"/>
</dbReference>
<dbReference type="EMBL" id="JYON01000002">
    <property type="protein sequence ID" value="KJH73114.1"/>
    <property type="molecule type" value="Genomic_DNA"/>
</dbReference>
<dbReference type="Pfam" id="PF01740">
    <property type="entry name" value="STAS"/>
    <property type="match status" value="1"/>
</dbReference>
<gene>
    <name evidence="4" type="ORF">UH38_03380</name>
</gene>
<evidence type="ECO:0000256" key="2">
    <source>
        <dbReference type="RuleBase" id="RU003749"/>
    </source>
</evidence>
<name>A0A0D8ZXD9_9CYAN</name>
<evidence type="ECO:0000256" key="1">
    <source>
        <dbReference type="ARBA" id="ARBA00009013"/>
    </source>
</evidence>
<dbReference type="PANTHER" id="PTHR33495:SF2">
    <property type="entry name" value="ANTI-SIGMA FACTOR ANTAGONIST TM_1081-RELATED"/>
    <property type="match status" value="1"/>
</dbReference>
<dbReference type="CDD" id="cd07043">
    <property type="entry name" value="STAS_anti-anti-sigma_factors"/>
    <property type="match status" value="1"/>
</dbReference>
<proteinExistence type="inferred from homology"/>
<protein>
    <recommendedName>
        <fullName evidence="2">Anti-sigma factor antagonist</fullName>
    </recommendedName>
</protein>
<comment type="caution">
    <text evidence="4">The sequence shown here is derived from an EMBL/GenBank/DDBJ whole genome shotgun (WGS) entry which is preliminary data.</text>
</comment>
<comment type="similarity">
    <text evidence="1 2">Belongs to the anti-sigma-factor antagonist family.</text>
</comment>
<keyword evidence="5" id="KW-1185">Reference proteome</keyword>
<evidence type="ECO:0000313" key="5">
    <source>
        <dbReference type="Proteomes" id="UP000032452"/>
    </source>
</evidence>
<sequence length="129" mass="14277">MFYPVKYVNYLVTTMTVTQAYQSILVQPQGRLDLQGGKALEKQLINLVANAQALLSVDLAHVDFMDSSGLVALARCLKVARQNGCRLVLCNLQAPVKLIFELTQLDAVFEIFDNYDAVLTTVEKVKVVA</sequence>
<dbReference type="InterPro" id="IPR002645">
    <property type="entry name" value="STAS_dom"/>
</dbReference>
<accession>A0A0D8ZXD9</accession>
<reference evidence="4 5" key="1">
    <citation type="submission" date="2015-02" db="EMBL/GenBank/DDBJ databases">
        <title>Draft genome of a novel marine cyanobacterium (Chroococcales) isolated from South Atlantic Ocean.</title>
        <authorList>
            <person name="Rigonato J."/>
            <person name="Alvarenga D.O."/>
            <person name="Branco L.H."/>
            <person name="Varani A.M."/>
            <person name="Brandini F.P."/>
            <person name="Fiore M.F."/>
        </authorList>
    </citation>
    <scope>NUCLEOTIDE SEQUENCE [LARGE SCALE GENOMIC DNA]</scope>
    <source>
        <strain evidence="4 5">CENA595</strain>
    </source>
</reference>
<feature type="domain" description="STAS" evidence="3">
    <location>
        <begin position="13"/>
        <end position="125"/>
    </location>
</feature>
<dbReference type="Proteomes" id="UP000032452">
    <property type="component" value="Unassembled WGS sequence"/>
</dbReference>
<dbReference type="GO" id="GO:0043856">
    <property type="term" value="F:anti-sigma factor antagonist activity"/>
    <property type="evidence" value="ECO:0007669"/>
    <property type="project" value="InterPro"/>
</dbReference>
<evidence type="ECO:0000259" key="3">
    <source>
        <dbReference type="PROSITE" id="PS50801"/>
    </source>
</evidence>
<dbReference type="InterPro" id="IPR003658">
    <property type="entry name" value="Anti-sigma_ant"/>
</dbReference>
<dbReference type="NCBIfam" id="TIGR00377">
    <property type="entry name" value="ant_ant_sig"/>
    <property type="match status" value="1"/>
</dbReference>
<organism evidence="4 5">
    <name type="scientific">Aliterella atlantica CENA595</name>
    <dbReference type="NCBI Taxonomy" id="1618023"/>
    <lineage>
        <taxon>Bacteria</taxon>
        <taxon>Bacillati</taxon>
        <taxon>Cyanobacteriota</taxon>
        <taxon>Cyanophyceae</taxon>
        <taxon>Chroococcidiopsidales</taxon>
        <taxon>Aliterellaceae</taxon>
        <taxon>Aliterella</taxon>
    </lineage>
</organism>
<dbReference type="Gene3D" id="3.30.750.24">
    <property type="entry name" value="STAS domain"/>
    <property type="match status" value="1"/>
</dbReference>
<dbReference type="SUPFAM" id="SSF52091">
    <property type="entry name" value="SpoIIaa-like"/>
    <property type="match status" value="1"/>
</dbReference>
<dbReference type="STRING" id="1618023.UH38_03380"/>
<dbReference type="PROSITE" id="PS50801">
    <property type="entry name" value="STAS"/>
    <property type="match status" value="1"/>
</dbReference>